<protein>
    <submittedName>
        <fullName evidence="1">Uncharacterized protein</fullName>
    </submittedName>
</protein>
<comment type="caution">
    <text evidence="1">The sequence shown here is derived from an EMBL/GenBank/DDBJ whole genome shotgun (WGS) entry which is preliminary data.</text>
</comment>
<sequence>MNHLTSSYTIQKEDIPQLKFSKTETLSSPIKRKLRSHYLERATQLGNLLKTKVKIYFMDSTNKLISVNTTIWAVTSNFVVLKQGITIPKHSIIYIE</sequence>
<organism evidence="1 2">
    <name type="scientific">Winogradskyella damuponensis</name>
    <dbReference type="NCBI Taxonomy" id="943939"/>
    <lineage>
        <taxon>Bacteria</taxon>
        <taxon>Pseudomonadati</taxon>
        <taxon>Bacteroidota</taxon>
        <taxon>Flavobacteriia</taxon>
        <taxon>Flavobacteriales</taxon>
        <taxon>Flavobacteriaceae</taxon>
        <taxon>Winogradskyella</taxon>
    </lineage>
</organism>
<dbReference type="EMBL" id="BAABCB010000002">
    <property type="protein sequence ID" value="GAA4240477.1"/>
    <property type="molecule type" value="Genomic_DNA"/>
</dbReference>
<dbReference type="Proteomes" id="UP001501682">
    <property type="component" value="Unassembled WGS sequence"/>
</dbReference>
<evidence type="ECO:0000313" key="1">
    <source>
        <dbReference type="EMBL" id="GAA4240477.1"/>
    </source>
</evidence>
<name>A0ABP8CKL4_9FLAO</name>
<dbReference type="RefSeq" id="WP_344712096.1">
    <property type="nucleotide sequence ID" value="NZ_BAABCB010000002.1"/>
</dbReference>
<gene>
    <name evidence="1" type="ORF">GCM10022292_03240</name>
</gene>
<keyword evidence="2" id="KW-1185">Reference proteome</keyword>
<accession>A0ABP8CKL4</accession>
<reference evidence="2" key="1">
    <citation type="journal article" date="2019" name="Int. J. Syst. Evol. Microbiol.">
        <title>The Global Catalogue of Microorganisms (GCM) 10K type strain sequencing project: providing services to taxonomists for standard genome sequencing and annotation.</title>
        <authorList>
            <consortium name="The Broad Institute Genomics Platform"/>
            <consortium name="The Broad Institute Genome Sequencing Center for Infectious Disease"/>
            <person name="Wu L."/>
            <person name="Ma J."/>
        </authorList>
    </citation>
    <scope>NUCLEOTIDE SEQUENCE [LARGE SCALE GENOMIC DNA]</scope>
    <source>
        <strain evidence="2">JCM 17633</strain>
    </source>
</reference>
<proteinExistence type="predicted"/>
<evidence type="ECO:0000313" key="2">
    <source>
        <dbReference type="Proteomes" id="UP001501682"/>
    </source>
</evidence>